<dbReference type="InterPro" id="IPR050236">
    <property type="entry name" value="Ser_Thr_kinase_AGC"/>
</dbReference>
<keyword evidence="4" id="KW-0808">Transferase</keyword>
<dbReference type="PANTHER" id="PTHR24356:SF418">
    <property type="entry name" value="SERINE_THREONINE-PROTEIN KINASE WARTS"/>
    <property type="match status" value="1"/>
</dbReference>
<gene>
    <name evidence="13" type="ORF">C8A04DRAFT_33641</name>
</gene>
<dbReference type="AlphaFoldDB" id="A0AAN6VB98"/>
<comment type="similarity">
    <text evidence="11">Belongs to the protein kinase superfamily.</text>
</comment>
<dbReference type="InterPro" id="IPR000719">
    <property type="entry name" value="Prot_kinase_dom"/>
</dbReference>
<dbReference type="GO" id="GO:0005524">
    <property type="term" value="F:ATP binding"/>
    <property type="evidence" value="ECO:0007669"/>
    <property type="project" value="UniProtKB-UniRule"/>
</dbReference>
<sequence length="413" mass="46131">MALYFSPPPRRARRARSPNDELGVVEGRRLRFLRTAEKLSHYDILSPIGEGGHGKVSLVRTKHDKQLYALKQISKLKIGDELAGARAERDAHVECTSEWVVRLHAAFQDQESLYIVMEYCPGGDLLSLISKNGPFSDRCAAFYAAEIIMGVDALHQLGFMHRDLKPDNVLIASNGHLKLADFGTVKSSRAAHDYAYYEPLLHACGQKGSAQRPRLKHFHLKRGSAKRVGKCAAAPFTTYTAVSTYQYAAPETFTGEGYSFEADWWSLGVIIYLLLLGHLPFWSDTSDDDLIAMIVDWKTNLSLGNRVNDDGCALTDQAKNIILSLLCDCQDRLGRNGVAEIKAHPFFQGYNFDRLLAYTPPYKPSLALGLTMDDVVPPAVQTDPGPEMSQRMPSESELPFVGYEFKRLDKVTW</sequence>
<keyword evidence="6 13" id="KW-0418">Kinase</keyword>
<feature type="domain" description="Protein kinase" evidence="12">
    <location>
        <begin position="42"/>
        <end position="347"/>
    </location>
</feature>
<dbReference type="EMBL" id="MU853554">
    <property type="protein sequence ID" value="KAK4148120.1"/>
    <property type="molecule type" value="Genomic_DNA"/>
</dbReference>
<dbReference type="GO" id="GO:0004674">
    <property type="term" value="F:protein serine/threonine kinase activity"/>
    <property type="evidence" value="ECO:0007669"/>
    <property type="project" value="UniProtKB-KW"/>
</dbReference>
<evidence type="ECO:0000256" key="8">
    <source>
        <dbReference type="ARBA" id="ARBA00047899"/>
    </source>
</evidence>
<keyword evidence="2 11" id="KW-0723">Serine/threonine-protein kinase</keyword>
<evidence type="ECO:0000256" key="4">
    <source>
        <dbReference type="ARBA" id="ARBA00022679"/>
    </source>
</evidence>
<organism evidence="13 14">
    <name type="scientific">Dichotomopilus funicola</name>
    <dbReference type="NCBI Taxonomy" id="1934379"/>
    <lineage>
        <taxon>Eukaryota</taxon>
        <taxon>Fungi</taxon>
        <taxon>Dikarya</taxon>
        <taxon>Ascomycota</taxon>
        <taxon>Pezizomycotina</taxon>
        <taxon>Sordariomycetes</taxon>
        <taxon>Sordariomycetidae</taxon>
        <taxon>Sordariales</taxon>
        <taxon>Chaetomiaceae</taxon>
        <taxon>Dichotomopilus</taxon>
    </lineage>
</organism>
<keyword evidence="3" id="KW-0597">Phosphoprotein</keyword>
<name>A0AAN6VB98_9PEZI</name>
<evidence type="ECO:0000256" key="3">
    <source>
        <dbReference type="ARBA" id="ARBA00022553"/>
    </source>
</evidence>
<reference evidence="13" key="2">
    <citation type="submission" date="2023-05" db="EMBL/GenBank/DDBJ databases">
        <authorList>
            <consortium name="Lawrence Berkeley National Laboratory"/>
            <person name="Steindorff A."/>
            <person name="Hensen N."/>
            <person name="Bonometti L."/>
            <person name="Westerberg I."/>
            <person name="Brannstrom I.O."/>
            <person name="Guillou S."/>
            <person name="Cros-Aarteil S."/>
            <person name="Calhoun S."/>
            <person name="Haridas S."/>
            <person name="Kuo A."/>
            <person name="Mondo S."/>
            <person name="Pangilinan J."/>
            <person name="Riley R."/>
            <person name="Labutti K."/>
            <person name="Andreopoulos B."/>
            <person name="Lipzen A."/>
            <person name="Chen C."/>
            <person name="Yanf M."/>
            <person name="Daum C."/>
            <person name="Ng V."/>
            <person name="Clum A."/>
            <person name="Ohm R."/>
            <person name="Martin F."/>
            <person name="Silar P."/>
            <person name="Natvig D."/>
            <person name="Lalanne C."/>
            <person name="Gautier V."/>
            <person name="Ament-Velasquez S.L."/>
            <person name="Kruys A."/>
            <person name="Hutchinson M.I."/>
            <person name="Powell A.J."/>
            <person name="Barry K."/>
            <person name="Miller A.N."/>
            <person name="Grigoriev I.V."/>
            <person name="Debuchy R."/>
            <person name="Gladieux P."/>
            <person name="Thoren M.H."/>
            <person name="Johannesson H."/>
        </authorList>
    </citation>
    <scope>NUCLEOTIDE SEQUENCE</scope>
    <source>
        <strain evidence="13">CBS 141.50</strain>
    </source>
</reference>
<dbReference type="Pfam" id="PF00069">
    <property type="entry name" value="Pkinase"/>
    <property type="match status" value="2"/>
</dbReference>
<keyword evidence="14" id="KW-1185">Reference proteome</keyword>
<dbReference type="GO" id="GO:0007010">
    <property type="term" value="P:cytoskeleton organization"/>
    <property type="evidence" value="ECO:0007669"/>
    <property type="project" value="UniProtKB-ARBA"/>
</dbReference>
<dbReference type="PROSITE" id="PS50011">
    <property type="entry name" value="PROTEIN_KINASE_DOM"/>
    <property type="match status" value="1"/>
</dbReference>
<dbReference type="Gene3D" id="3.30.200.20">
    <property type="entry name" value="Phosphorylase Kinase, domain 1"/>
    <property type="match status" value="1"/>
</dbReference>
<keyword evidence="5 10" id="KW-0547">Nucleotide-binding</keyword>
<evidence type="ECO:0000256" key="5">
    <source>
        <dbReference type="ARBA" id="ARBA00022741"/>
    </source>
</evidence>
<evidence type="ECO:0000256" key="7">
    <source>
        <dbReference type="ARBA" id="ARBA00022840"/>
    </source>
</evidence>
<protein>
    <recommendedName>
        <fullName evidence="1">non-specific serine/threonine protein kinase</fullName>
        <ecNumber evidence="1">2.7.11.1</ecNumber>
    </recommendedName>
</protein>
<evidence type="ECO:0000259" key="12">
    <source>
        <dbReference type="PROSITE" id="PS50011"/>
    </source>
</evidence>
<dbReference type="Gene3D" id="1.10.510.10">
    <property type="entry name" value="Transferase(Phosphotransferase) domain 1"/>
    <property type="match status" value="2"/>
</dbReference>
<comment type="catalytic activity">
    <reaction evidence="8">
        <text>L-threonyl-[protein] + ATP = O-phospho-L-threonyl-[protein] + ADP + H(+)</text>
        <dbReference type="Rhea" id="RHEA:46608"/>
        <dbReference type="Rhea" id="RHEA-COMP:11060"/>
        <dbReference type="Rhea" id="RHEA-COMP:11605"/>
        <dbReference type="ChEBI" id="CHEBI:15378"/>
        <dbReference type="ChEBI" id="CHEBI:30013"/>
        <dbReference type="ChEBI" id="CHEBI:30616"/>
        <dbReference type="ChEBI" id="CHEBI:61977"/>
        <dbReference type="ChEBI" id="CHEBI:456216"/>
        <dbReference type="EC" id="2.7.11.1"/>
    </reaction>
</comment>
<dbReference type="SMART" id="SM00220">
    <property type="entry name" value="S_TKc"/>
    <property type="match status" value="1"/>
</dbReference>
<dbReference type="PANTHER" id="PTHR24356">
    <property type="entry name" value="SERINE/THREONINE-PROTEIN KINASE"/>
    <property type="match status" value="1"/>
</dbReference>
<dbReference type="SUPFAM" id="SSF56112">
    <property type="entry name" value="Protein kinase-like (PK-like)"/>
    <property type="match status" value="1"/>
</dbReference>
<keyword evidence="7 10" id="KW-0067">ATP-binding</keyword>
<dbReference type="FunFam" id="1.10.510.10:FF:000024">
    <property type="entry name" value="Probable serine/threonine-protein kinase cot-1"/>
    <property type="match status" value="1"/>
</dbReference>
<evidence type="ECO:0000256" key="6">
    <source>
        <dbReference type="ARBA" id="ARBA00022777"/>
    </source>
</evidence>
<comment type="caution">
    <text evidence="13">The sequence shown here is derived from an EMBL/GenBank/DDBJ whole genome shotgun (WGS) entry which is preliminary data.</text>
</comment>
<evidence type="ECO:0000256" key="9">
    <source>
        <dbReference type="ARBA" id="ARBA00048679"/>
    </source>
</evidence>
<dbReference type="PROSITE" id="PS00107">
    <property type="entry name" value="PROTEIN_KINASE_ATP"/>
    <property type="match status" value="1"/>
</dbReference>
<evidence type="ECO:0000256" key="11">
    <source>
        <dbReference type="RuleBase" id="RU000304"/>
    </source>
</evidence>
<dbReference type="PROSITE" id="PS00108">
    <property type="entry name" value="PROTEIN_KINASE_ST"/>
    <property type="match status" value="1"/>
</dbReference>
<proteinExistence type="inferred from homology"/>
<evidence type="ECO:0000256" key="2">
    <source>
        <dbReference type="ARBA" id="ARBA00022527"/>
    </source>
</evidence>
<evidence type="ECO:0000313" key="14">
    <source>
        <dbReference type="Proteomes" id="UP001302676"/>
    </source>
</evidence>
<dbReference type="EC" id="2.7.11.1" evidence="1"/>
<dbReference type="GO" id="GO:0035556">
    <property type="term" value="P:intracellular signal transduction"/>
    <property type="evidence" value="ECO:0007669"/>
    <property type="project" value="TreeGrafter"/>
</dbReference>
<dbReference type="RefSeq" id="XP_062641491.1">
    <property type="nucleotide sequence ID" value="XM_062782541.1"/>
</dbReference>
<feature type="binding site" evidence="10">
    <location>
        <position position="71"/>
    </location>
    <ligand>
        <name>ATP</name>
        <dbReference type="ChEBI" id="CHEBI:30616"/>
    </ligand>
</feature>
<dbReference type="InterPro" id="IPR008271">
    <property type="entry name" value="Ser/Thr_kinase_AS"/>
</dbReference>
<evidence type="ECO:0000313" key="13">
    <source>
        <dbReference type="EMBL" id="KAK4148120.1"/>
    </source>
</evidence>
<reference evidence="13" key="1">
    <citation type="journal article" date="2023" name="Mol. Phylogenet. Evol.">
        <title>Genome-scale phylogeny and comparative genomics of the fungal order Sordariales.</title>
        <authorList>
            <person name="Hensen N."/>
            <person name="Bonometti L."/>
            <person name="Westerberg I."/>
            <person name="Brannstrom I.O."/>
            <person name="Guillou S."/>
            <person name="Cros-Aarteil S."/>
            <person name="Calhoun S."/>
            <person name="Haridas S."/>
            <person name="Kuo A."/>
            <person name="Mondo S."/>
            <person name="Pangilinan J."/>
            <person name="Riley R."/>
            <person name="LaButti K."/>
            <person name="Andreopoulos B."/>
            <person name="Lipzen A."/>
            <person name="Chen C."/>
            <person name="Yan M."/>
            <person name="Daum C."/>
            <person name="Ng V."/>
            <person name="Clum A."/>
            <person name="Steindorff A."/>
            <person name="Ohm R.A."/>
            <person name="Martin F."/>
            <person name="Silar P."/>
            <person name="Natvig D.O."/>
            <person name="Lalanne C."/>
            <person name="Gautier V."/>
            <person name="Ament-Velasquez S.L."/>
            <person name="Kruys A."/>
            <person name="Hutchinson M.I."/>
            <person name="Powell A.J."/>
            <person name="Barry K."/>
            <person name="Miller A.N."/>
            <person name="Grigoriev I.V."/>
            <person name="Debuchy R."/>
            <person name="Gladieux P."/>
            <person name="Hiltunen Thoren M."/>
            <person name="Johannesson H."/>
        </authorList>
    </citation>
    <scope>NUCLEOTIDE SEQUENCE</scope>
    <source>
        <strain evidence="13">CBS 141.50</strain>
    </source>
</reference>
<dbReference type="InterPro" id="IPR011009">
    <property type="entry name" value="Kinase-like_dom_sf"/>
</dbReference>
<dbReference type="Proteomes" id="UP001302676">
    <property type="component" value="Unassembled WGS sequence"/>
</dbReference>
<accession>A0AAN6VB98</accession>
<evidence type="ECO:0000256" key="1">
    <source>
        <dbReference type="ARBA" id="ARBA00012513"/>
    </source>
</evidence>
<dbReference type="InterPro" id="IPR017441">
    <property type="entry name" value="Protein_kinase_ATP_BS"/>
</dbReference>
<comment type="catalytic activity">
    <reaction evidence="9">
        <text>L-seryl-[protein] + ATP = O-phospho-L-seryl-[protein] + ADP + H(+)</text>
        <dbReference type="Rhea" id="RHEA:17989"/>
        <dbReference type="Rhea" id="RHEA-COMP:9863"/>
        <dbReference type="Rhea" id="RHEA-COMP:11604"/>
        <dbReference type="ChEBI" id="CHEBI:15378"/>
        <dbReference type="ChEBI" id="CHEBI:29999"/>
        <dbReference type="ChEBI" id="CHEBI:30616"/>
        <dbReference type="ChEBI" id="CHEBI:83421"/>
        <dbReference type="ChEBI" id="CHEBI:456216"/>
        <dbReference type="EC" id="2.7.11.1"/>
    </reaction>
</comment>
<dbReference type="GeneID" id="87819154"/>
<evidence type="ECO:0000256" key="10">
    <source>
        <dbReference type="PROSITE-ProRule" id="PRU10141"/>
    </source>
</evidence>